<sequence>MKTKVEKEIIINASIDKVWKALTNKDDMKHWYFDIPDFSLEKAAVFNFYEPGVENKFWHRCQIEEVIPNHIFKHTWEHPDFSKAVTHLTWTLSEKDGQTVVNLNHDNLDGLAEAGDDFKTENYDAGWTEILKGLKEYLEK</sequence>
<gene>
    <name evidence="3" type="ORF">SAMN05660477_00791</name>
</gene>
<accession>A0A1T5DK27</accession>
<dbReference type="InterPro" id="IPR023393">
    <property type="entry name" value="START-like_dom_sf"/>
</dbReference>
<keyword evidence="4" id="KW-1185">Reference proteome</keyword>
<dbReference type="Proteomes" id="UP000191112">
    <property type="component" value="Unassembled WGS sequence"/>
</dbReference>
<reference evidence="3 4" key="1">
    <citation type="submission" date="2017-02" db="EMBL/GenBank/DDBJ databases">
        <authorList>
            <person name="Peterson S.W."/>
        </authorList>
    </citation>
    <scope>NUCLEOTIDE SEQUENCE [LARGE SCALE GENOMIC DNA]</scope>
    <source>
        <strain evidence="3 4">DSM 22323</strain>
    </source>
</reference>
<evidence type="ECO:0000313" key="4">
    <source>
        <dbReference type="Proteomes" id="UP000191112"/>
    </source>
</evidence>
<dbReference type="STRING" id="619805.SAMN05660477_00791"/>
<dbReference type="Gene3D" id="3.30.530.20">
    <property type="match status" value="1"/>
</dbReference>
<dbReference type="Pfam" id="PF08327">
    <property type="entry name" value="AHSA1"/>
    <property type="match status" value="1"/>
</dbReference>
<comment type="similarity">
    <text evidence="1">Belongs to the AHA1 family.</text>
</comment>
<dbReference type="SUPFAM" id="SSF55961">
    <property type="entry name" value="Bet v1-like"/>
    <property type="match status" value="1"/>
</dbReference>
<evidence type="ECO:0000259" key="2">
    <source>
        <dbReference type="Pfam" id="PF08327"/>
    </source>
</evidence>
<dbReference type="OrthoDB" id="2355173at2"/>
<dbReference type="RefSeq" id="WP_079666070.1">
    <property type="nucleotide sequence ID" value="NZ_FUYZ01000002.1"/>
</dbReference>
<feature type="domain" description="Activator of Hsp90 ATPase homologue 1/2-like C-terminal" evidence="2">
    <location>
        <begin position="12"/>
        <end position="139"/>
    </location>
</feature>
<evidence type="ECO:0000313" key="3">
    <source>
        <dbReference type="EMBL" id="SKB72034.1"/>
    </source>
</evidence>
<dbReference type="AlphaFoldDB" id="A0A1T5DK27"/>
<organism evidence="3 4">
    <name type="scientific">Soonwooa buanensis</name>
    <dbReference type="NCBI Taxonomy" id="619805"/>
    <lineage>
        <taxon>Bacteria</taxon>
        <taxon>Pseudomonadati</taxon>
        <taxon>Bacteroidota</taxon>
        <taxon>Flavobacteriia</taxon>
        <taxon>Flavobacteriales</taxon>
        <taxon>Weeksellaceae</taxon>
        <taxon>Chryseobacterium group</taxon>
        <taxon>Soonwooa</taxon>
    </lineage>
</organism>
<dbReference type="InterPro" id="IPR013538">
    <property type="entry name" value="ASHA1/2-like_C"/>
</dbReference>
<dbReference type="EMBL" id="FUYZ01000002">
    <property type="protein sequence ID" value="SKB72034.1"/>
    <property type="molecule type" value="Genomic_DNA"/>
</dbReference>
<proteinExistence type="inferred from homology"/>
<protein>
    <submittedName>
        <fullName evidence="3">Uncharacterized conserved protein YndB, AHSA1/START domain</fullName>
    </submittedName>
</protein>
<evidence type="ECO:0000256" key="1">
    <source>
        <dbReference type="ARBA" id="ARBA00006817"/>
    </source>
</evidence>
<dbReference type="CDD" id="cd07814">
    <property type="entry name" value="SRPBCC_CalC_Aha1-like"/>
    <property type="match status" value="1"/>
</dbReference>
<name>A0A1T5DK27_9FLAO</name>